<evidence type="ECO:0000313" key="3">
    <source>
        <dbReference type="EMBL" id="CAE0403815.1"/>
    </source>
</evidence>
<feature type="domain" description="Methyltransferase type 12" evidence="2">
    <location>
        <begin position="176"/>
        <end position="272"/>
    </location>
</feature>
<dbReference type="InterPro" id="IPR029063">
    <property type="entry name" value="SAM-dependent_MTases_sf"/>
</dbReference>
<gene>
    <name evidence="3" type="ORF">ACOF00016_LOCUS2004</name>
</gene>
<dbReference type="InterPro" id="IPR013217">
    <property type="entry name" value="Methyltransf_12"/>
</dbReference>
<dbReference type="CDD" id="cd02440">
    <property type="entry name" value="AdoMet_MTases"/>
    <property type="match status" value="1"/>
</dbReference>
<dbReference type="Gene3D" id="3.30.1360.20">
    <property type="entry name" value="Transcriptional coactivator/pterin dehydratase"/>
    <property type="match status" value="1"/>
</dbReference>
<accession>A0A7S3L1T2</accession>
<dbReference type="EMBL" id="HBIM01002288">
    <property type="protein sequence ID" value="CAE0403815.1"/>
    <property type="molecule type" value="Transcribed_RNA"/>
</dbReference>
<dbReference type="SUPFAM" id="SSF53335">
    <property type="entry name" value="S-adenosyl-L-methionine-dependent methyltransferases"/>
    <property type="match status" value="1"/>
</dbReference>
<sequence>MTESSSLENLPFGPTWVLSHDKQSISRSFHAQDWTAAVEFLNQLSAAVTEARPDFHLTNGREIKVVLKTTPTTHGQDVVVNLAQTIDQIPVAYAPEWFRQQQRIDASDDAVKFDETHYQNGLNGFFLEADAIAKFGTGEDGKGPGIFENAELRDIAAAKDELVRALRLEKGNVVADIGAGTGLLVPLLSEAVGDTGKVILSELSPLFREHLAERCQQFSNIVIVDNPTERDPKLPTENGLVDLALMVDVYHHLEYPQAVLRNIRASLQRHGALVVVDFHRDPARIQSHDEDWVYHHLRADQATFTREIERTGFVQVDQVDVPGLPENYFLVFRKRPLPLSEPGAGWTC</sequence>
<dbReference type="Gene3D" id="3.40.50.150">
    <property type="entry name" value="Vaccinia Virus protein VP39"/>
    <property type="match status" value="1"/>
</dbReference>
<organism evidence="3">
    <name type="scientific">Amphora coffeiformis</name>
    <dbReference type="NCBI Taxonomy" id="265554"/>
    <lineage>
        <taxon>Eukaryota</taxon>
        <taxon>Sar</taxon>
        <taxon>Stramenopiles</taxon>
        <taxon>Ochrophyta</taxon>
        <taxon>Bacillariophyta</taxon>
        <taxon>Bacillariophyceae</taxon>
        <taxon>Bacillariophycidae</taxon>
        <taxon>Thalassiophysales</taxon>
        <taxon>Catenulaceae</taxon>
        <taxon>Amphora</taxon>
    </lineage>
</organism>
<protein>
    <recommendedName>
        <fullName evidence="2">Methyltransferase type 12 domain-containing protein</fullName>
    </recommendedName>
</protein>
<dbReference type="InterPro" id="IPR036428">
    <property type="entry name" value="PCD_sf"/>
</dbReference>
<dbReference type="AlphaFoldDB" id="A0A7S3L1T2"/>
<name>A0A7S3L1T2_9STRA</name>
<dbReference type="PANTHER" id="PTHR43861">
    <property type="entry name" value="TRANS-ACONITATE 2-METHYLTRANSFERASE-RELATED"/>
    <property type="match status" value="1"/>
</dbReference>
<evidence type="ECO:0000259" key="2">
    <source>
        <dbReference type="Pfam" id="PF08242"/>
    </source>
</evidence>
<evidence type="ECO:0000256" key="1">
    <source>
        <dbReference type="ARBA" id="ARBA00022679"/>
    </source>
</evidence>
<dbReference type="PANTHER" id="PTHR43861:SF3">
    <property type="entry name" value="PUTATIVE (AFU_ORTHOLOGUE AFUA_2G14390)-RELATED"/>
    <property type="match status" value="1"/>
</dbReference>
<dbReference type="GO" id="GO:0006729">
    <property type="term" value="P:tetrahydrobiopterin biosynthetic process"/>
    <property type="evidence" value="ECO:0007669"/>
    <property type="project" value="InterPro"/>
</dbReference>
<dbReference type="GO" id="GO:0008124">
    <property type="term" value="F:4-alpha-hydroxytetrahydrobiopterin dehydratase activity"/>
    <property type="evidence" value="ECO:0007669"/>
    <property type="project" value="InterPro"/>
</dbReference>
<keyword evidence="1" id="KW-0808">Transferase</keyword>
<dbReference type="GO" id="GO:0016740">
    <property type="term" value="F:transferase activity"/>
    <property type="evidence" value="ECO:0007669"/>
    <property type="project" value="UniProtKB-KW"/>
</dbReference>
<proteinExistence type="predicted"/>
<dbReference type="Pfam" id="PF08242">
    <property type="entry name" value="Methyltransf_12"/>
    <property type="match status" value="1"/>
</dbReference>
<reference evidence="3" key="1">
    <citation type="submission" date="2021-01" db="EMBL/GenBank/DDBJ databases">
        <authorList>
            <person name="Corre E."/>
            <person name="Pelletier E."/>
            <person name="Niang G."/>
            <person name="Scheremetjew M."/>
            <person name="Finn R."/>
            <person name="Kale V."/>
            <person name="Holt S."/>
            <person name="Cochrane G."/>
            <person name="Meng A."/>
            <person name="Brown T."/>
            <person name="Cohen L."/>
        </authorList>
    </citation>
    <scope>NUCLEOTIDE SEQUENCE</scope>
    <source>
        <strain evidence="3">CCMP127</strain>
    </source>
</reference>